<feature type="transmembrane region" description="Helical" evidence="6">
    <location>
        <begin position="137"/>
        <end position="155"/>
    </location>
</feature>
<evidence type="ECO:0000256" key="1">
    <source>
        <dbReference type="ARBA" id="ARBA00004651"/>
    </source>
</evidence>
<proteinExistence type="predicted"/>
<keyword evidence="9" id="KW-1185">Reference proteome</keyword>
<dbReference type="PANTHER" id="PTHR30485">
    <property type="entry name" value="NI/FE-HYDROGENASE 1 B-TYPE CYTOCHROME SUBUNIT"/>
    <property type="match status" value="1"/>
</dbReference>
<feature type="transmembrane region" description="Helical" evidence="6">
    <location>
        <begin position="37"/>
        <end position="55"/>
    </location>
</feature>
<dbReference type="Proteomes" id="UP001595555">
    <property type="component" value="Unassembled WGS sequence"/>
</dbReference>
<evidence type="ECO:0000256" key="6">
    <source>
        <dbReference type="SAM" id="Phobius"/>
    </source>
</evidence>
<dbReference type="PANTHER" id="PTHR30485:SF2">
    <property type="entry name" value="BLL0597 PROTEIN"/>
    <property type="match status" value="1"/>
</dbReference>
<name>A0ABV7FHQ5_9GAMM</name>
<evidence type="ECO:0000313" key="9">
    <source>
        <dbReference type="Proteomes" id="UP001595555"/>
    </source>
</evidence>
<organism evidence="8 9">
    <name type="scientific">Cellvibrio fontiphilus</name>
    <dbReference type="NCBI Taxonomy" id="1815559"/>
    <lineage>
        <taxon>Bacteria</taxon>
        <taxon>Pseudomonadati</taxon>
        <taxon>Pseudomonadota</taxon>
        <taxon>Gammaproteobacteria</taxon>
        <taxon>Cellvibrionales</taxon>
        <taxon>Cellvibrionaceae</taxon>
        <taxon>Cellvibrio</taxon>
    </lineage>
</organism>
<keyword evidence="2" id="KW-1003">Cell membrane</keyword>
<dbReference type="InterPro" id="IPR016174">
    <property type="entry name" value="Di-haem_cyt_TM"/>
</dbReference>
<comment type="subcellular location">
    <subcellularLocation>
        <location evidence="1">Cell membrane</location>
        <topology evidence="1">Multi-pass membrane protein</topology>
    </subcellularLocation>
</comment>
<feature type="transmembrane region" description="Helical" evidence="6">
    <location>
        <begin position="97"/>
        <end position="117"/>
    </location>
</feature>
<dbReference type="SUPFAM" id="SSF81342">
    <property type="entry name" value="Transmembrane di-heme cytochromes"/>
    <property type="match status" value="1"/>
</dbReference>
<dbReference type="Pfam" id="PF01292">
    <property type="entry name" value="Ni_hydr_CYTB"/>
    <property type="match status" value="1"/>
</dbReference>
<evidence type="ECO:0000256" key="5">
    <source>
        <dbReference type="ARBA" id="ARBA00023136"/>
    </source>
</evidence>
<dbReference type="Gene3D" id="1.20.950.20">
    <property type="entry name" value="Transmembrane di-heme cytochromes, Chain C"/>
    <property type="match status" value="1"/>
</dbReference>
<reference evidence="9" key="1">
    <citation type="journal article" date="2019" name="Int. J. Syst. Evol. Microbiol.">
        <title>The Global Catalogue of Microorganisms (GCM) 10K type strain sequencing project: providing services to taxonomists for standard genome sequencing and annotation.</title>
        <authorList>
            <consortium name="The Broad Institute Genomics Platform"/>
            <consortium name="The Broad Institute Genome Sequencing Center for Infectious Disease"/>
            <person name="Wu L."/>
            <person name="Ma J."/>
        </authorList>
    </citation>
    <scope>NUCLEOTIDE SEQUENCE [LARGE SCALE GENOMIC DNA]</scope>
    <source>
        <strain evidence="9">KCTC 52237</strain>
    </source>
</reference>
<evidence type="ECO:0000259" key="7">
    <source>
        <dbReference type="Pfam" id="PF01292"/>
    </source>
</evidence>
<sequence>MRAANTTLWDPLVRLFHWSIALIFIANYFFNEAGDDWHQWLGYVAVAWLVVRSLWGFMGGKGAARWADFFPTPARLAVHTKALLRGEAYHRMGHSPLGALVMLLMMLGIFLLGVTGYMLEEVDYFWGEQWVEDVHEWIANSVMALVVVHVSAALFESYRLKENLPLSMITGKRRPLD</sequence>
<keyword evidence="5 6" id="KW-0472">Membrane</keyword>
<accession>A0ABV7FHQ5</accession>
<keyword evidence="3 6" id="KW-0812">Transmembrane</keyword>
<evidence type="ECO:0000256" key="2">
    <source>
        <dbReference type="ARBA" id="ARBA00022475"/>
    </source>
</evidence>
<comment type="caution">
    <text evidence="8">The sequence shown here is derived from an EMBL/GenBank/DDBJ whole genome shotgun (WGS) entry which is preliminary data.</text>
</comment>
<keyword evidence="4 6" id="KW-1133">Transmembrane helix</keyword>
<evidence type="ECO:0000256" key="3">
    <source>
        <dbReference type="ARBA" id="ARBA00022692"/>
    </source>
</evidence>
<protein>
    <submittedName>
        <fullName evidence="8">Cytochrome b/b6 domain-containing protein</fullName>
    </submittedName>
</protein>
<feature type="transmembrane region" description="Helical" evidence="6">
    <location>
        <begin position="12"/>
        <end position="31"/>
    </location>
</feature>
<evidence type="ECO:0000256" key="4">
    <source>
        <dbReference type="ARBA" id="ARBA00022989"/>
    </source>
</evidence>
<dbReference type="InterPro" id="IPR011577">
    <property type="entry name" value="Cyt_b561_bac/Ni-Hgenase"/>
</dbReference>
<dbReference type="RefSeq" id="WP_378121182.1">
    <property type="nucleotide sequence ID" value="NZ_JBHRTF010000015.1"/>
</dbReference>
<dbReference type="InterPro" id="IPR051542">
    <property type="entry name" value="Hydrogenase_cytochrome"/>
</dbReference>
<evidence type="ECO:0000313" key="8">
    <source>
        <dbReference type="EMBL" id="MFC3117164.1"/>
    </source>
</evidence>
<feature type="domain" description="Cytochrome b561 bacterial/Ni-hydrogenase" evidence="7">
    <location>
        <begin position="9"/>
        <end position="171"/>
    </location>
</feature>
<gene>
    <name evidence="8" type="ORF">ACFODX_16470</name>
</gene>
<dbReference type="EMBL" id="JBHRTF010000015">
    <property type="protein sequence ID" value="MFC3117164.1"/>
    <property type="molecule type" value="Genomic_DNA"/>
</dbReference>